<sequence>MTKGKRTASMMKCLRSSQEQRGAVSGSSSSGSDQVVGEVVREVVGTVEVPPVVIGAGEVEDLPSGAVPEVGGSMIGYTRKRRRGDRPVVVEEVVSGVGGPIEGATERVGVEGVSEDRGNHPEMALPTL</sequence>
<dbReference type="EMBL" id="JAUJYO010000020">
    <property type="protein sequence ID" value="KAK1285137.1"/>
    <property type="molecule type" value="Genomic_DNA"/>
</dbReference>
<organism evidence="2 3">
    <name type="scientific">Acorus calamus</name>
    <name type="common">Sweet flag</name>
    <dbReference type="NCBI Taxonomy" id="4465"/>
    <lineage>
        <taxon>Eukaryota</taxon>
        <taxon>Viridiplantae</taxon>
        <taxon>Streptophyta</taxon>
        <taxon>Embryophyta</taxon>
        <taxon>Tracheophyta</taxon>
        <taxon>Spermatophyta</taxon>
        <taxon>Magnoliopsida</taxon>
        <taxon>Liliopsida</taxon>
        <taxon>Acoraceae</taxon>
        <taxon>Acorus</taxon>
    </lineage>
</organism>
<protein>
    <submittedName>
        <fullName evidence="2">Uncharacterized protein</fullName>
    </submittedName>
</protein>
<feature type="region of interest" description="Disordered" evidence="1">
    <location>
        <begin position="1"/>
        <end position="35"/>
    </location>
</feature>
<proteinExistence type="predicted"/>
<accession>A0AAV9C8Q8</accession>
<dbReference type="Proteomes" id="UP001180020">
    <property type="component" value="Unassembled WGS sequence"/>
</dbReference>
<keyword evidence="3" id="KW-1185">Reference proteome</keyword>
<evidence type="ECO:0000256" key="1">
    <source>
        <dbReference type="SAM" id="MobiDB-lite"/>
    </source>
</evidence>
<comment type="caution">
    <text evidence="2">The sequence shown here is derived from an EMBL/GenBank/DDBJ whole genome shotgun (WGS) entry which is preliminary data.</text>
</comment>
<reference evidence="2" key="1">
    <citation type="journal article" date="2023" name="Nat. Commun.">
        <title>Diploid and tetraploid genomes of Acorus and the evolution of monocots.</title>
        <authorList>
            <person name="Ma L."/>
            <person name="Liu K.W."/>
            <person name="Li Z."/>
            <person name="Hsiao Y.Y."/>
            <person name="Qi Y."/>
            <person name="Fu T."/>
            <person name="Tang G.D."/>
            <person name="Zhang D."/>
            <person name="Sun W.H."/>
            <person name="Liu D.K."/>
            <person name="Li Y."/>
            <person name="Chen G.Z."/>
            <person name="Liu X.D."/>
            <person name="Liao X.Y."/>
            <person name="Jiang Y.T."/>
            <person name="Yu X."/>
            <person name="Hao Y."/>
            <person name="Huang J."/>
            <person name="Zhao X.W."/>
            <person name="Ke S."/>
            <person name="Chen Y.Y."/>
            <person name="Wu W.L."/>
            <person name="Hsu J.L."/>
            <person name="Lin Y.F."/>
            <person name="Huang M.D."/>
            <person name="Li C.Y."/>
            <person name="Huang L."/>
            <person name="Wang Z.W."/>
            <person name="Zhao X."/>
            <person name="Zhong W.Y."/>
            <person name="Peng D.H."/>
            <person name="Ahmad S."/>
            <person name="Lan S."/>
            <person name="Zhang J.S."/>
            <person name="Tsai W.C."/>
            <person name="Van de Peer Y."/>
            <person name="Liu Z.J."/>
        </authorList>
    </citation>
    <scope>NUCLEOTIDE SEQUENCE</scope>
    <source>
        <strain evidence="2">CP</strain>
    </source>
</reference>
<reference evidence="2" key="2">
    <citation type="submission" date="2023-06" db="EMBL/GenBank/DDBJ databases">
        <authorList>
            <person name="Ma L."/>
            <person name="Liu K.-W."/>
            <person name="Li Z."/>
            <person name="Hsiao Y.-Y."/>
            <person name="Qi Y."/>
            <person name="Fu T."/>
            <person name="Tang G."/>
            <person name="Zhang D."/>
            <person name="Sun W.-H."/>
            <person name="Liu D.-K."/>
            <person name="Li Y."/>
            <person name="Chen G.-Z."/>
            <person name="Liu X.-D."/>
            <person name="Liao X.-Y."/>
            <person name="Jiang Y.-T."/>
            <person name="Yu X."/>
            <person name="Hao Y."/>
            <person name="Huang J."/>
            <person name="Zhao X.-W."/>
            <person name="Ke S."/>
            <person name="Chen Y.-Y."/>
            <person name="Wu W.-L."/>
            <person name="Hsu J.-L."/>
            <person name="Lin Y.-F."/>
            <person name="Huang M.-D."/>
            <person name="Li C.-Y."/>
            <person name="Huang L."/>
            <person name="Wang Z.-W."/>
            <person name="Zhao X."/>
            <person name="Zhong W.-Y."/>
            <person name="Peng D.-H."/>
            <person name="Ahmad S."/>
            <person name="Lan S."/>
            <person name="Zhang J.-S."/>
            <person name="Tsai W.-C."/>
            <person name="Van De Peer Y."/>
            <person name="Liu Z.-J."/>
        </authorList>
    </citation>
    <scope>NUCLEOTIDE SEQUENCE</scope>
    <source>
        <strain evidence="2">CP</strain>
        <tissue evidence="2">Leaves</tissue>
    </source>
</reference>
<gene>
    <name evidence="2" type="ORF">QJS10_CPB20g00759</name>
</gene>
<feature type="compositionally biased region" description="Basic and acidic residues" evidence="1">
    <location>
        <begin position="104"/>
        <end position="120"/>
    </location>
</feature>
<dbReference type="AlphaFoldDB" id="A0AAV9C8Q8"/>
<name>A0AAV9C8Q8_ACOCL</name>
<evidence type="ECO:0000313" key="2">
    <source>
        <dbReference type="EMBL" id="KAK1285137.1"/>
    </source>
</evidence>
<evidence type="ECO:0000313" key="3">
    <source>
        <dbReference type="Proteomes" id="UP001180020"/>
    </source>
</evidence>
<feature type="compositionally biased region" description="Low complexity" evidence="1">
    <location>
        <begin position="22"/>
        <end position="35"/>
    </location>
</feature>
<feature type="region of interest" description="Disordered" evidence="1">
    <location>
        <begin position="100"/>
        <end position="128"/>
    </location>
</feature>